<keyword evidence="7" id="KW-1185">Reference proteome</keyword>
<dbReference type="InterPro" id="IPR040768">
    <property type="entry name" value="Vid27_PH"/>
</dbReference>
<dbReference type="Pfam" id="PF07156">
    <property type="entry name" value="Prenylcys_lyase"/>
    <property type="match status" value="1"/>
</dbReference>
<evidence type="ECO:0000259" key="4">
    <source>
        <dbReference type="Pfam" id="PF17747"/>
    </source>
</evidence>
<sequence length="1367" mass="151381">MRPNLYFAAFSASLVGHSFSQASNQSTRQIAVIGAGAAGSSAAYFLRNFASEAGIHVNVTLFEKTDRIGGRTLTINPFDDPAQRVELGASIFIQANQILYGSLAEFGLTTREPYAGADPVMGIWDGDRFVFTVDQDKPDWWNTLKVVLRYGYTGPQRTQQLAAATITKFLKIYNAPIFPFRSLTQAAQDLELIEATGVTGEQLLNANNVSPLYVHDIIQASTRVNYASNLAHIHGLDTMVSLAAEGAVAVEGGNWQIFHGMAQKSGANIALNTAVVGLQKSQGSASGRPQYTVSTTSGTAPGITTTYPVAFDNVIIANPFQFSGISAAEGVLQTTIDEIPYVQLHVTIFTSPSWFKPQFFGLPNSVKPPGMLLTTLATTDSPTSGVDGVGKAGFFSLSNLGKATNPQTQQQEYVYKIFSPEKVTPEFLTRLLGATVPETFTGGASPISWYHPHVFHSYPKAYPRVTFQDPIVGDGVYYTSGMESFISTMETNALMGKNVARLIVDDIQGASSDGDRGSGLQKLGNLWQGSLVAQTLTNSHSSRWLNLPDMVRVRPTIASFGKLLFGSSNQESVAELPQGQLYLVRPLSPKGYSELIFKDASARIRRTAQDFQYQLVVQRVYEEGEAELLAEEEGEDAEADADILAGERDEKTFLLDEALHFRVENREGSEKVLAWRDLSGDAGDVYEFVCDASTSPSQVEQFERVARQCQYERKYRKPHTTATEEDLQQFEFDEQPIPQASPIHSPTIARSIDSSDSMVLTNPSANTRAKRDKVPEPDPTPTKKGKDRDMKPPSVPAHPEAREILAAEVAELHFFDFPSGAFVLQDASVTATVTEIGDWQYWLQVKSADRDWLGIPVVADINPVFNFEFLSFIFNQFSDDGSAYSWLLRFKDQSTLGRFQEGLLQALWEQLNEMKWSKIKDKERDYVADAFNDLTMEETEQPEEEEEGHTEEEEPEDDDRAQSEHYDSDEEADDVEYRPKDGDVNKQLAVGYKHDRSFVVRGSKIGVFKHTPNNHLEFSTNISKVETPRGELFSPKKVMLHNEDRNLILQKDSDPNKLYRMDLEYGKVVDEWTVHEDIPVVTFAPENKFAQMTHEPTFLGISKNALYRVDPRLSGTKLVDAQLKQYMSKNDFSAIATTEKGYIAVASNKGDVRLFDRLGINAKTHIPALGEPIIGLDVSADGRWVLATCRTYLLLIDALQKSGKNEGKLGFEKPFAADAKPQPRRLALTPEHVAQFAYETGKGVNFTPAKFNTGEGAEETSIITATGPYIIEWSLKKVLAGRKAPYLIKRYTDDVKADDFKFGTDKNVIVALPHEVNMVNHARLKRPTRESIAGDFGIAGRRGSGRIGTPGSGRYKLGKDDIVKEAY</sequence>
<feature type="compositionally biased region" description="Acidic residues" evidence="1">
    <location>
        <begin position="936"/>
        <end position="959"/>
    </location>
</feature>
<feature type="domain" description="Prenylcysteine lyase" evidence="2">
    <location>
        <begin position="136"/>
        <end position="511"/>
    </location>
</feature>
<dbReference type="InterPro" id="IPR010795">
    <property type="entry name" value="Prenylcys_lyase"/>
</dbReference>
<feature type="compositionally biased region" description="Polar residues" evidence="1">
    <location>
        <begin position="752"/>
        <end position="767"/>
    </location>
</feature>
<dbReference type="PANTHER" id="PTHR31913">
    <property type="entry name" value="VACUOLAR IMPORT AND DEGRADATION PROTEIN 27"/>
    <property type="match status" value="1"/>
</dbReference>
<dbReference type="Pfam" id="PF17747">
    <property type="entry name" value="VID27_PH"/>
    <property type="match status" value="1"/>
</dbReference>
<feature type="region of interest" description="Disordered" evidence="1">
    <location>
        <begin position="936"/>
        <end position="983"/>
    </location>
</feature>
<comment type="caution">
    <text evidence="6">The sequence shown here is derived from an EMBL/GenBank/DDBJ whole genome shotgun (WGS) entry which is preliminary data.</text>
</comment>
<proteinExistence type="predicted"/>
<reference evidence="6" key="1">
    <citation type="journal article" date="2023" name="Mol. Phylogenet. Evol.">
        <title>Genome-scale phylogeny and comparative genomics of the fungal order Sordariales.</title>
        <authorList>
            <person name="Hensen N."/>
            <person name="Bonometti L."/>
            <person name="Westerberg I."/>
            <person name="Brannstrom I.O."/>
            <person name="Guillou S."/>
            <person name="Cros-Aarteil S."/>
            <person name="Calhoun S."/>
            <person name="Haridas S."/>
            <person name="Kuo A."/>
            <person name="Mondo S."/>
            <person name="Pangilinan J."/>
            <person name="Riley R."/>
            <person name="LaButti K."/>
            <person name="Andreopoulos B."/>
            <person name="Lipzen A."/>
            <person name="Chen C."/>
            <person name="Yan M."/>
            <person name="Daum C."/>
            <person name="Ng V."/>
            <person name="Clum A."/>
            <person name="Steindorff A."/>
            <person name="Ohm R.A."/>
            <person name="Martin F."/>
            <person name="Silar P."/>
            <person name="Natvig D.O."/>
            <person name="Lalanne C."/>
            <person name="Gautier V."/>
            <person name="Ament-Velasquez S.L."/>
            <person name="Kruys A."/>
            <person name="Hutchinson M.I."/>
            <person name="Powell A.J."/>
            <person name="Barry K."/>
            <person name="Miller A.N."/>
            <person name="Grigoriev I.V."/>
            <person name="Debuchy R."/>
            <person name="Gladieux P."/>
            <person name="Hiltunen Thoren M."/>
            <person name="Johannesson H."/>
        </authorList>
    </citation>
    <scope>NUCLEOTIDE SEQUENCE</scope>
    <source>
        <strain evidence="6">CBS 532.94</strain>
    </source>
</reference>
<feature type="domain" description="Vid27 PH-like" evidence="4">
    <location>
        <begin position="803"/>
        <end position="910"/>
    </location>
</feature>
<dbReference type="GO" id="GO:0030328">
    <property type="term" value="P:prenylcysteine catabolic process"/>
    <property type="evidence" value="ECO:0007669"/>
    <property type="project" value="InterPro"/>
</dbReference>
<dbReference type="GO" id="GO:0005737">
    <property type="term" value="C:cytoplasm"/>
    <property type="evidence" value="ECO:0007669"/>
    <property type="project" value="TreeGrafter"/>
</dbReference>
<organism evidence="6 7">
    <name type="scientific">Achaetomium macrosporum</name>
    <dbReference type="NCBI Taxonomy" id="79813"/>
    <lineage>
        <taxon>Eukaryota</taxon>
        <taxon>Fungi</taxon>
        <taxon>Dikarya</taxon>
        <taxon>Ascomycota</taxon>
        <taxon>Pezizomycotina</taxon>
        <taxon>Sordariomycetes</taxon>
        <taxon>Sordariomycetidae</taxon>
        <taxon>Sordariales</taxon>
        <taxon>Chaetomiaceae</taxon>
        <taxon>Achaetomium</taxon>
    </lineage>
</organism>
<gene>
    <name evidence="6" type="ORF">C8A03DRAFT_46103</name>
</gene>
<evidence type="ECO:0000259" key="5">
    <source>
        <dbReference type="Pfam" id="PF17748"/>
    </source>
</evidence>
<dbReference type="InterPro" id="IPR040979">
    <property type="entry name" value="Vid27_N"/>
</dbReference>
<accession>A0AAN7C5V5</accession>
<feature type="domain" description="Vid27 N-terminal" evidence="5">
    <location>
        <begin position="559"/>
        <end position="731"/>
    </location>
</feature>
<evidence type="ECO:0000259" key="2">
    <source>
        <dbReference type="Pfam" id="PF07156"/>
    </source>
</evidence>
<dbReference type="InterPro" id="IPR013863">
    <property type="entry name" value="VID27_C"/>
</dbReference>
<dbReference type="Pfam" id="PF17748">
    <property type="entry name" value="VID27_N"/>
    <property type="match status" value="1"/>
</dbReference>
<dbReference type="InterPro" id="IPR040458">
    <property type="entry name" value="Vid27"/>
</dbReference>
<feature type="region of interest" description="Disordered" evidence="1">
    <location>
        <begin position="737"/>
        <end position="797"/>
    </location>
</feature>
<protein>
    <submittedName>
        <fullName evidence="6">VID27 cytoplasmic protein-domain-containing protein</fullName>
    </submittedName>
</protein>
<evidence type="ECO:0000313" key="6">
    <source>
        <dbReference type="EMBL" id="KAK4235810.1"/>
    </source>
</evidence>
<dbReference type="InterPro" id="IPR011044">
    <property type="entry name" value="Quino_amine_DH_bsu"/>
</dbReference>
<feature type="domain" description="Vacuolar import/degradation Vid27 C-terminal" evidence="3">
    <location>
        <begin position="984"/>
        <end position="1334"/>
    </location>
</feature>
<reference evidence="6" key="2">
    <citation type="submission" date="2023-05" db="EMBL/GenBank/DDBJ databases">
        <authorList>
            <consortium name="Lawrence Berkeley National Laboratory"/>
            <person name="Steindorff A."/>
            <person name="Hensen N."/>
            <person name="Bonometti L."/>
            <person name="Westerberg I."/>
            <person name="Brannstrom I.O."/>
            <person name="Guillou S."/>
            <person name="Cros-Aarteil S."/>
            <person name="Calhoun S."/>
            <person name="Haridas S."/>
            <person name="Kuo A."/>
            <person name="Mondo S."/>
            <person name="Pangilinan J."/>
            <person name="Riley R."/>
            <person name="Labutti K."/>
            <person name="Andreopoulos B."/>
            <person name="Lipzen A."/>
            <person name="Chen C."/>
            <person name="Yanf M."/>
            <person name="Daum C."/>
            <person name="Ng V."/>
            <person name="Clum A."/>
            <person name="Ohm R."/>
            <person name="Martin F."/>
            <person name="Silar P."/>
            <person name="Natvig D."/>
            <person name="Lalanne C."/>
            <person name="Gautier V."/>
            <person name="Ament-Velasquez S.L."/>
            <person name="Kruys A."/>
            <person name="Hutchinson M.I."/>
            <person name="Powell A.J."/>
            <person name="Barry K."/>
            <person name="Miller A.N."/>
            <person name="Grigoriev I.V."/>
            <person name="Debuchy R."/>
            <person name="Gladieux P."/>
            <person name="Thoren M.H."/>
            <person name="Johannesson H."/>
        </authorList>
    </citation>
    <scope>NUCLEOTIDE SEQUENCE</scope>
    <source>
        <strain evidence="6">CBS 532.94</strain>
    </source>
</reference>
<dbReference type="EMBL" id="MU860236">
    <property type="protein sequence ID" value="KAK4235810.1"/>
    <property type="molecule type" value="Genomic_DNA"/>
</dbReference>
<evidence type="ECO:0000256" key="1">
    <source>
        <dbReference type="SAM" id="MobiDB-lite"/>
    </source>
</evidence>
<dbReference type="GO" id="GO:0005634">
    <property type="term" value="C:nucleus"/>
    <property type="evidence" value="ECO:0007669"/>
    <property type="project" value="TreeGrafter"/>
</dbReference>
<evidence type="ECO:0000313" key="7">
    <source>
        <dbReference type="Proteomes" id="UP001303760"/>
    </source>
</evidence>
<dbReference type="Pfam" id="PF13450">
    <property type="entry name" value="NAD_binding_8"/>
    <property type="match status" value="1"/>
</dbReference>
<evidence type="ECO:0000259" key="3">
    <source>
        <dbReference type="Pfam" id="PF08553"/>
    </source>
</evidence>
<dbReference type="Gene3D" id="3.50.50.60">
    <property type="entry name" value="FAD/NAD(P)-binding domain"/>
    <property type="match status" value="1"/>
</dbReference>
<dbReference type="PANTHER" id="PTHR31913:SF0">
    <property type="entry name" value="VACUOLAR IMPORT AND DEGRADATION PROTEIN 27"/>
    <property type="match status" value="1"/>
</dbReference>
<dbReference type="SUPFAM" id="SSF51905">
    <property type="entry name" value="FAD/NAD(P)-binding domain"/>
    <property type="match status" value="1"/>
</dbReference>
<dbReference type="SUPFAM" id="SSF50969">
    <property type="entry name" value="YVTN repeat-like/Quinoprotein amine dehydrogenase"/>
    <property type="match status" value="1"/>
</dbReference>
<dbReference type="Proteomes" id="UP001303760">
    <property type="component" value="Unassembled WGS sequence"/>
</dbReference>
<name>A0AAN7C5V5_9PEZI</name>
<dbReference type="Pfam" id="PF08553">
    <property type="entry name" value="VID27"/>
    <property type="match status" value="1"/>
</dbReference>
<dbReference type="GO" id="GO:0016670">
    <property type="term" value="F:oxidoreductase activity, acting on a sulfur group of donors, oxygen as acceptor"/>
    <property type="evidence" value="ECO:0007669"/>
    <property type="project" value="InterPro"/>
</dbReference>
<dbReference type="InterPro" id="IPR036188">
    <property type="entry name" value="FAD/NAD-bd_sf"/>
</dbReference>